<keyword evidence="2" id="KW-1185">Reference proteome</keyword>
<accession>A0ACC2EQ75</accession>
<dbReference type="EMBL" id="CM055092">
    <property type="protein sequence ID" value="KAJ7568553.1"/>
    <property type="molecule type" value="Genomic_DNA"/>
</dbReference>
<sequence length="200" mass="22208">MCKVTTRWIGFRRIWQGSNETFDSVDLFLPPASYESQAAWIRVPHEIRQNLQNQGLPFRAGLHAASHALLNVMPLYIMCTSSDLGTECANPQDTRYYPERLLVFDRHAGGFGIAAQARPLFAELLQAAVELLIACDCASSTGCPDCVQHLSCGEYNEVIDKHAAIEILKGIIHTEDMHRAQDHSITKAPSVNLDGCIQNE</sequence>
<reference evidence="2" key="1">
    <citation type="journal article" date="2024" name="Proc. Natl. Acad. Sci. U.S.A.">
        <title>Extraordinary preservation of gene collinearity over three hundred million years revealed in homosporous lycophytes.</title>
        <authorList>
            <person name="Li C."/>
            <person name="Wickell D."/>
            <person name="Kuo L.Y."/>
            <person name="Chen X."/>
            <person name="Nie B."/>
            <person name="Liao X."/>
            <person name="Peng D."/>
            <person name="Ji J."/>
            <person name="Jenkins J."/>
            <person name="Williams M."/>
            <person name="Shu S."/>
            <person name="Plott C."/>
            <person name="Barry K."/>
            <person name="Rajasekar S."/>
            <person name="Grimwood J."/>
            <person name="Han X."/>
            <person name="Sun S."/>
            <person name="Hou Z."/>
            <person name="He W."/>
            <person name="Dai G."/>
            <person name="Sun C."/>
            <person name="Schmutz J."/>
            <person name="Leebens-Mack J.H."/>
            <person name="Li F.W."/>
            <person name="Wang L."/>
        </authorList>
    </citation>
    <scope>NUCLEOTIDE SEQUENCE [LARGE SCALE GENOMIC DNA]</scope>
    <source>
        <strain evidence="2">cv. PW_Plant_1</strain>
    </source>
</reference>
<evidence type="ECO:0000313" key="2">
    <source>
        <dbReference type="Proteomes" id="UP001162992"/>
    </source>
</evidence>
<organism evidence="1 2">
    <name type="scientific">Diphasiastrum complanatum</name>
    <name type="common">Issler's clubmoss</name>
    <name type="synonym">Lycopodium complanatum</name>
    <dbReference type="NCBI Taxonomy" id="34168"/>
    <lineage>
        <taxon>Eukaryota</taxon>
        <taxon>Viridiplantae</taxon>
        <taxon>Streptophyta</taxon>
        <taxon>Embryophyta</taxon>
        <taxon>Tracheophyta</taxon>
        <taxon>Lycopodiopsida</taxon>
        <taxon>Lycopodiales</taxon>
        <taxon>Lycopodiaceae</taxon>
        <taxon>Lycopodioideae</taxon>
        <taxon>Diphasiastrum</taxon>
    </lineage>
</organism>
<proteinExistence type="predicted"/>
<gene>
    <name evidence="1" type="ORF">O6H91_01G037400</name>
</gene>
<protein>
    <submittedName>
        <fullName evidence="1">Uncharacterized protein</fullName>
    </submittedName>
</protein>
<name>A0ACC2EQ75_DIPCM</name>
<dbReference type="Proteomes" id="UP001162992">
    <property type="component" value="Chromosome 1"/>
</dbReference>
<comment type="caution">
    <text evidence="1">The sequence shown here is derived from an EMBL/GenBank/DDBJ whole genome shotgun (WGS) entry which is preliminary data.</text>
</comment>
<evidence type="ECO:0000313" key="1">
    <source>
        <dbReference type="EMBL" id="KAJ7568553.1"/>
    </source>
</evidence>